<proteinExistence type="predicted"/>
<feature type="non-terminal residue" evidence="1">
    <location>
        <position position="1"/>
    </location>
</feature>
<evidence type="ECO:0000313" key="1">
    <source>
        <dbReference type="EMBL" id="EQD34528.1"/>
    </source>
</evidence>
<accession>T0YNB3</accession>
<dbReference type="Pfam" id="PF04255">
    <property type="entry name" value="DUF433"/>
    <property type="match status" value="1"/>
</dbReference>
<dbReference type="SUPFAM" id="SSF46689">
    <property type="entry name" value="Homeodomain-like"/>
    <property type="match status" value="1"/>
</dbReference>
<organism evidence="1">
    <name type="scientific">mine drainage metagenome</name>
    <dbReference type="NCBI Taxonomy" id="410659"/>
    <lineage>
        <taxon>unclassified sequences</taxon>
        <taxon>metagenomes</taxon>
        <taxon>ecological metagenomes</taxon>
    </lineage>
</organism>
<sequence length="78" mass="8674">HMHWRERIAFDPAVLAGKPVIRGTRLGVDFVVGLLGGGWTEQDIQRNYPGVTHEDIAACLQYATEILQSERVYPVAIA</sequence>
<dbReference type="PANTHER" id="PTHR34849:SF3">
    <property type="entry name" value="SSR2962 PROTEIN"/>
    <property type="match status" value="1"/>
</dbReference>
<dbReference type="AlphaFoldDB" id="T0YNB3"/>
<gene>
    <name evidence="1" type="ORF">B1A_18648</name>
</gene>
<name>T0YNB3_9ZZZZ</name>
<protein>
    <submittedName>
        <fullName evidence="1">Protein containing DUF433</fullName>
    </submittedName>
</protein>
<dbReference type="EMBL" id="AUZX01013765">
    <property type="protein sequence ID" value="EQD34528.1"/>
    <property type="molecule type" value="Genomic_DNA"/>
</dbReference>
<comment type="caution">
    <text evidence="1">The sequence shown here is derived from an EMBL/GenBank/DDBJ whole genome shotgun (WGS) entry which is preliminary data.</text>
</comment>
<dbReference type="PANTHER" id="PTHR34849">
    <property type="entry name" value="SSL5025 PROTEIN"/>
    <property type="match status" value="1"/>
</dbReference>
<dbReference type="InterPro" id="IPR036388">
    <property type="entry name" value="WH-like_DNA-bd_sf"/>
</dbReference>
<dbReference type="InterPro" id="IPR007367">
    <property type="entry name" value="DUF433"/>
</dbReference>
<dbReference type="Gene3D" id="1.10.10.10">
    <property type="entry name" value="Winged helix-like DNA-binding domain superfamily/Winged helix DNA-binding domain"/>
    <property type="match status" value="1"/>
</dbReference>
<dbReference type="InterPro" id="IPR009057">
    <property type="entry name" value="Homeodomain-like_sf"/>
</dbReference>
<reference evidence="1" key="1">
    <citation type="submission" date="2013-08" db="EMBL/GenBank/DDBJ databases">
        <authorList>
            <person name="Mendez C."/>
            <person name="Richter M."/>
            <person name="Ferrer M."/>
            <person name="Sanchez J."/>
        </authorList>
    </citation>
    <scope>NUCLEOTIDE SEQUENCE</scope>
</reference>
<reference evidence="1" key="2">
    <citation type="journal article" date="2014" name="ISME J.">
        <title>Microbial stratification in low pH oxic and suboxic macroscopic growths along an acid mine drainage.</title>
        <authorList>
            <person name="Mendez-Garcia C."/>
            <person name="Mesa V."/>
            <person name="Sprenger R.R."/>
            <person name="Richter M."/>
            <person name="Diez M.S."/>
            <person name="Solano J."/>
            <person name="Bargiela R."/>
            <person name="Golyshina O.V."/>
            <person name="Manteca A."/>
            <person name="Ramos J.L."/>
            <person name="Gallego J.R."/>
            <person name="Llorente I."/>
            <person name="Martins Dos Santos V.A."/>
            <person name="Jensen O.N."/>
            <person name="Pelaez A.I."/>
            <person name="Sanchez J."/>
            <person name="Ferrer M."/>
        </authorList>
    </citation>
    <scope>NUCLEOTIDE SEQUENCE</scope>
</reference>